<feature type="non-terminal residue" evidence="5">
    <location>
        <position position="39"/>
    </location>
</feature>
<dbReference type="Proteomes" id="UP000789396">
    <property type="component" value="Unassembled WGS sequence"/>
</dbReference>
<dbReference type="PANTHER" id="PTHR45931:SF3">
    <property type="entry name" value="RING ZINC FINGER-CONTAINING PROTEIN"/>
    <property type="match status" value="1"/>
</dbReference>
<dbReference type="Pfam" id="PF17123">
    <property type="entry name" value="zf-RING_11"/>
    <property type="match status" value="1"/>
</dbReference>
<feature type="non-terminal residue" evidence="5">
    <location>
        <position position="1"/>
    </location>
</feature>
<proteinExistence type="predicted"/>
<evidence type="ECO:0000256" key="2">
    <source>
        <dbReference type="ARBA" id="ARBA00022771"/>
    </source>
</evidence>
<feature type="domain" description="RING-type" evidence="4">
    <location>
        <begin position="15"/>
        <end position="39"/>
    </location>
</feature>
<comment type="caution">
    <text evidence="5">The sequence shown here is derived from an EMBL/GenBank/DDBJ whole genome shotgun (WGS) entry which is preliminary data.</text>
</comment>
<dbReference type="AlphaFoldDB" id="A0A9N9JHB4"/>
<keyword evidence="6" id="KW-1185">Reference proteome</keyword>
<organism evidence="5 6">
    <name type="scientific">Racocetra fulgida</name>
    <dbReference type="NCBI Taxonomy" id="60492"/>
    <lineage>
        <taxon>Eukaryota</taxon>
        <taxon>Fungi</taxon>
        <taxon>Fungi incertae sedis</taxon>
        <taxon>Mucoromycota</taxon>
        <taxon>Glomeromycotina</taxon>
        <taxon>Glomeromycetes</taxon>
        <taxon>Diversisporales</taxon>
        <taxon>Gigasporaceae</taxon>
        <taxon>Racocetra</taxon>
    </lineage>
</organism>
<reference evidence="5" key="1">
    <citation type="submission" date="2021-06" db="EMBL/GenBank/DDBJ databases">
        <authorList>
            <person name="Kallberg Y."/>
            <person name="Tangrot J."/>
            <person name="Rosling A."/>
        </authorList>
    </citation>
    <scope>NUCLEOTIDE SEQUENCE</scope>
    <source>
        <strain evidence="5">IN212</strain>
    </source>
</reference>
<dbReference type="InterPro" id="IPR001841">
    <property type="entry name" value="Znf_RING"/>
</dbReference>
<evidence type="ECO:0000313" key="6">
    <source>
        <dbReference type="Proteomes" id="UP000789396"/>
    </source>
</evidence>
<sequence>KIFYRSKWKNNEPQECVICLEDFVDEDELKILPCKHEFH</sequence>
<dbReference type="GO" id="GO:0008270">
    <property type="term" value="F:zinc ion binding"/>
    <property type="evidence" value="ECO:0007669"/>
    <property type="project" value="UniProtKB-KW"/>
</dbReference>
<dbReference type="GO" id="GO:0005634">
    <property type="term" value="C:nucleus"/>
    <property type="evidence" value="ECO:0007669"/>
    <property type="project" value="TreeGrafter"/>
</dbReference>
<dbReference type="Gene3D" id="3.30.40.10">
    <property type="entry name" value="Zinc/RING finger domain, C3HC4 (zinc finger)"/>
    <property type="match status" value="1"/>
</dbReference>
<dbReference type="OrthoDB" id="8062037at2759"/>
<protein>
    <submittedName>
        <fullName evidence="5">5576_t:CDS:1</fullName>
    </submittedName>
</protein>
<evidence type="ECO:0000259" key="4">
    <source>
        <dbReference type="Pfam" id="PF17123"/>
    </source>
</evidence>
<evidence type="ECO:0000256" key="3">
    <source>
        <dbReference type="ARBA" id="ARBA00022833"/>
    </source>
</evidence>
<keyword evidence="3" id="KW-0862">Zinc</keyword>
<dbReference type="EMBL" id="CAJVPZ010053228">
    <property type="protein sequence ID" value="CAG8781556.1"/>
    <property type="molecule type" value="Genomic_DNA"/>
</dbReference>
<dbReference type="PANTHER" id="PTHR45931">
    <property type="entry name" value="SI:CH211-59O9.10"/>
    <property type="match status" value="1"/>
</dbReference>
<dbReference type="InterPro" id="IPR051834">
    <property type="entry name" value="RING_finger_E3_ligase"/>
</dbReference>
<evidence type="ECO:0000313" key="5">
    <source>
        <dbReference type="EMBL" id="CAG8781556.1"/>
    </source>
</evidence>
<keyword evidence="1" id="KW-0479">Metal-binding</keyword>
<name>A0A9N9JHB4_9GLOM</name>
<keyword evidence="2" id="KW-0863">Zinc-finger</keyword>
<evidence type="ECO:0000256" key="1">
    <source>
        <dbReference type="ARBA" id="ARBA00022723"/>
    </source>
</evidence>
<dbReference type="GO" id="GO:0061630">
    <property type="term" value="F:ubiquitin protein ligase activity"/>
    <property type="evidence" value="ECO:0007669"/>
    <property type="project" value="TreeGrafter"/>
</dbReference>
<gene>
    <name evidence="5" type="ORF">RFULGI_LOCUS15872</name>
</gene>
<dbReference type="GO" id="GO:0006511">
    <property type="term" value="P:ubiquitin-dependent protein catabolic process"/>
    <property type="evidence" value="ECO:0007669"/>
    <property type="project" value="TreeGrafter"/>
</dbReference>
<accession>A0A9N9JHB4</accession>
<dbReference type="InterPro" id="IPR013083">
    <property type="entry name" value="Znf_RING/FYVE/PHD"/>
</dbReference>
<dbReference type="SUPFAM" id="SSF57850">
    <property type="entry name" value="RING/U-box"/>
    <property type="match status" value="1"/>
</dbReference>